<reference evidence="3 4" key="1">
    <citation type="submission" date="2024-04" db="EMBL/GenBank/DDBJ databases">
        <title>Phyllosticta paracitricarpa is synonymous to the EU quarantine fungus P. citricarpa based on phylogenomic analyses.</title>
        <authorList>
            <consortium name="Lawrence Berkeley National Laboratory"/>
            <person name="Van Ingen-Buijs V.A."/>
            <person name="Van Westerhoven A.C."/>
            <person name="Haridas S."/>
            <person name="Skiadas P."/>
            <person name="Martin F."/>
            <person name="Groenewald J.Z."/>
            <person name="Crous P.W."/>
            <person name="Seidl M.F."/>
        </authorList>
    </citation>
    <scope>NUCLEOTIDE SEQUENCE [LARGE SCALE GENOMIC DNA]</scope>
    <source>
        <strain evidence="3 4">CBS 123371</strain>
    </source>
</reference>
<dbReference type="Proteomes" id="UP001363622">
    <property type="component" value="Unassembled WGS sequence"/>
</dbReference>
<evidence type="ECO:0000313" key="4">
    <source>
        <dbReference type="Proteomes" id="UP001363622"/>
    </source>
</evidence>
<comment type="catalytic activity">
    <reaction evidence="1">
        <text>RX + glutathione = an S-substituted glutathione + a halide anion + H(+)</text>
        <dbReference type="Rhea" id="RHEA:16437"/>
        <dbReference type="ChEBI" id="CHEBI:15378"/>
        <dbReference type="ChEBI" id="CHEBI:16042"/>
        <dbReference type="ChEBI" id="CHEBI:17792"/>
        <dbReference type="ChEBI" id="CHEBI:57925"/>
        <dbReference type="ChEBI" id="CHEBI:90779"/>
        <dbReference type="EC" id="2.5.1.18"/>
    </reaction>
</comment>
<accession>A0ABR1KH37</accession>
<dbReference type="Gene3D" id="3.40.30.10">
    <property type="entry name" value="Glutaredoxin"/>
    <property type="match status" value="1"/>
</dbReference>
<evidence type="ECO:0000256" key="1">
    <source>
        <dbReference type="PIRNR" id="PIRNR006386"/>
    </source>
</evidence>
<dbReference type="InterPro" id="IPR051924">
    <property type="entry name" value="GST_Kappa/NadH"/>
</dbReference>
<dbReference type="EC" id="2.5.1.18" evidence="1"/>
<dbReference type="InterPro" id="IPR036249">
    <property type="entry name" value="Thioredoxin-like_sf"/>
</dbReference>
<dbReference type="EMBL" id="JBBPHU010000008">
    <property type="protein sequence ID" value="KAK7514749.1"/>
    <property type="molecule type" value="Genomic_DNA"/>
</dbReference>
<evidence type="ECO:0000259" key="2">
    <source>
        <dbReference type="Pfam" id="PF01323"/>
    </source>
</evidence>
<dbReference type="InterPro" id="IPR014440">
    <property type="entry name" value="HCCAis_GSTk"/>
</dbReference>
<dbReference type="PANTHER" id="PTHR42943:SF13">
    <property type="entry name" value="GLUTATHIONE S-TRANSFERASE KAPPA-RELATED"/>
    <property type="match status" value="1"/>
</dbReference>
<comment type="similarity">
    <text evidence="1">Belongs to the GST superfamily. Kappa family.</text>
</comment>
<keyword evidence="4" id="KW-1185">Reference proteome</keyword>
<evidence type="ECO:0000313" key="3">
    <source>
        <dbReference type="EMBL" id="KAK7514749.1"/>
    </source>
</evidence>
<dbReference type="InterPro" id="IPR001853">
    <property type="entry name" value="DSBA-like_thioredoxin_dom"/>
</dbReference>
<feature type="domain" description="DSBA-like thioredoxin" evidence="2">
    <location>
        <begin position="5"/>
        <end position="201"/>
    </location>
</feature>
<dbReference type="Pfam" id="PF01323">
    <property type="entry name" value="DSBA"/>
    <property type="match status" value="1"/>
</dbReference>
<protein>
    <recommendedName>
        <fullName evidence="1">Glutathione S-transferase kappa</fullName>
        <ecNumber evidence="1">2.5.1.18</ecNumber>
    </recommendedName>
</protein>
<keyword evidence="1" id="KW-0808">Transferase</keyword>
<gene>
    <name evidence="3" type="ORF">IWZ03DRAFT_381549</name>
</gene>
<organism evidence="3 4">
    <name type="scientific">Phyllosticta citriasiana</name>
    <dbReference type="NCBI Taxonomy" id="595635"/>
    <lineage>
        <taxon>Eukaryota</taxon>
        <taxon>Fungi</taxon>
        <taxon>Dikarya</taxon>
        <taxon>Ascomycota</taxon>
        <taxon>Pezizomycotina</taxon>
        <taxon>Dothideomycetes</taxon>
        <taxon>Dothideomycetes incertae sedis</taxon>
        <taxon>Botryosphaeriales</taxon>
        <taxon>Phyllostictaceae</taxon>
        <taxon>Phyllosticta</taxon>
    </lineage>
</organism>
<dbReference type="PIRSF" id="PIRSF006386">
    <property type="entry name" value="HCCAis_GSTk"/>
    <property type="match status" value="1"/>
</dbReference>
<sequence length="224" mass="25347">MGAKIDVYIDCVSAYSYFAILYLLKNRQALAEHEVEIEFHPVFLGGINAGSGNKPPWTLPNKAKYANFDVARAKAYFGCPKMKTPSSFPILSLLPQRALTYAKQNLPTEKFEKAFVEFFVAMWEQDLDLSKPELLLEVLSRVYSGPEAKEIVDATSNPEVKKLLNETTQKTLDMGAFGCPWYLVQNAQGAEEPFFGSDRFHYMWMFLGLPWRDIGIVSGQKARI</sequence>
<name>A0ABR1KH37_9PEZI</name>
<comment type="caution">
    <text evidence="3">The sequence shown here is derived from an EMBL/GenBank/DDBJ whole genome shotgun (WGS) entry which is preliminary data.</text>
</comment>
<proteinExistence type="inferred from homology"/>
<dbReference type="SUPFAM" id="SSF52833">
    <property type="entry name" value="Thioredoxin-like"/>
    <property type="match status" value="1"/>
</dbReference>
<dbReference type="PANTHER" id="PTHR42943">
    <property type="entry name" value="GLUTATHIONE S-TRANSFERASE KAPPA"/>
    <property type="match status" value="1"/>
</dbReference>